<accession>A0A6J6XS03</accession>
<gene>
    <name evidence="1" type="ORF">UFOPK2992_00972</name>
</gene>
<evidence type="ECO:0000313" key="1">
    <source>
        <dbReference type="EMBL" id="CAB4800091.1"/>
    </source>
</evidence>
<sequence>MKWCLDCSDETSGFKHRDIGSFHGLTKNHKLTAVETGNCVDLADGLFDAPSCFFKQPIAGTGAQAVIDRLEPVDVEYQQ</sequence>
<dbReference type="AlphaFoldDB" id="A0A6J6XS03"/>
<name>A0A6J6XS03_9ZZZZ</name>
<reference evidence="1" key="1">
    <citation type="submission" date="2020-05" db="EMBL/GenBank/DDBJ databases">
        <authorList>
            <person name="Chiriac C."/>
            <person name="Salcher M."/>
            <person name="Ghai R."/>
            <person name="Kavagutti S V."/>
        </authorList>
    </citation>
    <scope>NUCLEOTIDE SEQUENCE</scope>
</reference>
<proteinExistence type="predicted"/>
<protein>
    <submittedName>
        <fullName evidence="1">Unannotated protein</fullName>
    </submittedName>
</protein>
<dbReference type="EMBL" id="CAFAAI010000158">
    <property type="protein sequence ID" value="CAB4800091.1"/>
    <property type="molecule type" value="Genomic_DNA"/>
</dbReference>
<organism evidence="1">
    <name type="scientific">freshwater metagenome</name>
    <dbReference type="NCBI Taxonomy" id="449393"/>
    <lineage>
        <taxon>unclassified sequences</taxon>
        <taxon>metagenomes</taxon>
        <taxon>ecological metagenomes</taxon>
    </lineage>
</organism>